<dbReference type="RefSeq" id="WP_136349270.1">
    <property type="nucleotide sequence ID" value="NZ_SSOC01000006.1"/>
</dbReference>
<dbReference type="EMBL" id="SSOC01000006">
    <property type="protein sequence ID" value="THF62789.1"/>
    <property type="molecule type" value="Genomic_DNA"/>
</dbReference>
<evidence type="ECO:0000256" key="4">
    <source>
        <dbReference type="ARBA" id="ARBA00011738"/>
    </source>
</evidence>
<keyword evidence="5 9" id="KW-0032">Aminotransferase</keyword>
<dbReference type="Proteomes" id="UP000308430">
    <property type="component" value="Unassembled WGS sequence"/>
</dbReference>
<protein>
    <recommendedName>
        <fullName evidence="9">Histidinol-phosphate aminotransferase</fullName>
        <ecNumber evidence="9">2.6.1.9</ecNumber>
    </recommendedName>
    <alternativeName>
        <fullName evidence="9">Imidazole acetol-phosphate transaminase</fullName>
    </alternativeName>
</protein>
<comment type="cofactor">
    <cofactor evidence="1 9">
        <name>pyridoxal 5'-phosphate</name>
        <dbReference type="ChEBI" id="CHEBI:597326"/>
    </cofactor>
</comment>
<accession>A0A4V3WBD0</accession>
<comment type="similarity">
    <text evidence="3 9">Belongs to the class-II pyridoxal-phosphate-dependent aminotransferase family. Histidinol-phosphate aminotransferase subfamily.</text>
</comment>
<dbReference type="SUPFAM" id="SSF53383">
    <property type="entry name" value="PLP-dependent transferases"/>
    <property type="match status" value="1"/>
</dbReference>
<dbReference type="InterPro" id="IPR015421">
    <property type="entry name" value="PyrdxlP-dep_Trfase_major"/>
</dbReference>
<dbReference type="PANTHER" id="PTHR43643">
    <property type="entry name" value="HISTIDINOL-PHOSPHATE AMINOTRANSFERASE 2"/>
    <property type="match status" value="1"/>
</dbReference>
<dbReference type="GO" id="GO:0004400">
    <property type="term" value="F:histidinol-phosphate transaminase activity"/>
    <property type="evidence" value="ECO:0007669"/>
    <property type="project" value="UniProtKB-UniRule"/>
</dbReference>
<gene>
    <name evidence="9 11" type="primary">hisC</name>
    <name evidence="11" type="ORF">E6C76_16070</name>
</gene>
<evidence type="ECO:0000313" key="11">
    <source>
        <dbReference type="EMBL" id="THF62789.1"/>
    </source>
</evidence>
<dbReference type="HAMAP" id="MF_01023">
    <property type="entry name" value="HisC_aminotrans_2"/>
    <property type="match status" value="1"/>
</dbReference>
<feature type="modified residue" description="N6-(pyridoxal phosphate)lysine" evidence="9">
    <location>
        <position position="222"/>
    </location>
</feature>
<evidence type="ECO:0000256" key="1">
    <source>
        <dbReference type="ARBA" id="ARBA00001933"/>
    </source>
</evidence>
<keyword evidence="9" id="KW-0368">Histidine biosynthesis</keyword>
<dbReference type="UniPathway" id="UPA00031">
    <property type="reaction ID" value="UER00012"/>
</dbReference>
<evidence type="ECO:0000256" key="3">
    <source>
        <dbReference type="ARBA" id="ARBA00007970"/>
    </source>
</evidence>
<dbReference type="GO" id="GO:0030170">
    <property type="term" value="F:pyridoxal phosphate binding"/>
    <property type="evidence" value="ECO:0007669"/>
    <property type="project" value="InterPro"/>
</dbReference>
<keyword evidence="7 9" id="KW-0663">Pyridoxal phosphate</keyword>
<evidence type="ECO:0000256" key="6">
    <source>
        <dbReference type="ARBA" id="ARBA00022679"/>
    </source>
</evidence>
<sequence>MHTMKYRHHLDAIRGFDPPRSLDESGAHGRLINLALNENSLGYSPRVGEALAAALGEASRYPATFCDALRNKLARRHDLEPERFLFGNGIFEILSLICSVFVGEGDEVVLPEPSFGWYTIASKVSGGRVVTVPLREYAIDLDAVAAAIGPRTRLVWLCNPHNPMGTVVASGALRAFLERVPPEVAVVLDEAYGEYAAAPDFPDGIALARRHANLIVLRTFSKAYGLAGLRIGYAAAGAETIRLLHKVKTPPNVNHLAQIAAAAALDDEDFLARSVAAVRQGLADYYACCDALGLGYIPSFANFLMIDLGRDGDEAARVFLEEGIVLRSGRETGLPNWIRVTIGNDEENRRVFAVLRRLAADRQT</sequence>
<dbReference type="InterPro" id="IPR050106">
    <property type="entry name" value="HistidinolP_aminotransfase"/>
</dbReference>
<comment type="subunit">
    <text evidence="4 9">Homodimer.</text>
</comment>
<dbReference type="Gene3D" id="3.40.640.10">
    <property type="entry name" value="Type I PLP-dependent aspartate aminotransferase-like (Major domain)"/>
    <property type="match status" value="1"/>
</dbReference>
<dbReference type="InterPro" id="IPR005861">
    <property type="entry name" value="HisP_aminotrans"/>
</dbReference>
<keyword evidence="9" id="KW-0028">Amino-acid biosynthesis</keyword>
<evidence type="ECO:0000256" key="9">
    <source>
        <dbReference type="HAMAP-Rule" id="MF_01023"/>
    </source>
</evidence>
<comment type="catalytic activity">
    <reaction evidence="8 9">
        <text>L-histidinol phosphate + 2-oxoglutarate = 3-(imidazol-4-yl)-2-oxopropyl phosphate + L-glutamate</text>
        <dbReference type="Rhea" id="RHEA:23744"/>
        <dbReference type="ChEBI" id="CHEBI:16810"/>
        <dbReference type="ChEBI" id="CHEBI:29985"/>
        <dbReference type="ChEBI" id="CHEBI:57766"/>
        <dbReference type="ChEBI" id="CHEBI:57980"/>
        <dbReference type="EC" id="2.6.1.9"/>
    </reaction>
</comment>
<dbReference type="PANTHER" id="PTHR43643:SF3">
    <property type="entry name" value="HISTIDINOL-PHOSPHATE AMINOTRANSFERASE"/>
    <property type="match status" value="1"/>
</dbReference>
<dbReference type="InterPro" id="IPR015422">
    <property type="entry name" value="PyrdxlP-dep_Trfase_small"/>
</dbReference>
<keyword evidence="12" id="KW-1185">Reference proteome</keyword>
<dbReference type="InterPro" id="IPR015424">
    <property type="entry name" value="PyrdxlP-dep_Trfase"/>
</dbReference>
<dbReference type="Gene3D" id="3.90.1150.10">
    <property type="entry name" value="Aspartate Aminotransferase, domain 1"/>
    <property type="match status" value="1"/>
</dbReference>
<dbReference type="OrthoDB" id="9813612at2"/>
<proteinExistence type="inferred from homology"/>
<evidence type="ECO:0000256" key="8">
    <source>
        <dbReference type="ARBA" id="ARBA00047481"/>
    </source>
</evidence>
<dbReference type="Pfam" id="PF00155">
    <property type="entry name" value="Aminotran_1_2"/>
    <property type="match status" value="1"/>
</dbReference>
<evidence type="ECO:0000256" key="5">
    <source>
        <dbReference type="ARBA" id="ARBA00022576"/>
    </source>
</evidence>
<evidence type="ECO:0000256" key="7">
    <source>
        <dbReference type="ARBA" id="ARBA00022898"/>
    </source>
</evidence>
<dbReference type="AlphaFoldDB" id="A0A4V3WBD0"/>
<organism evidence="11 12">
    <name type="scientific">Pseudothauera nasutitermitis</name>
    <dbReference type="NCBI Taxonomy" id="2565930"/>
    <lineage>
        <taxon>Bacteria</taxon>
        <taxon>Pseudomonadati</taxon>
        <taxon>Pseudomonadota</taxon>
        <taxon>Betaproteobacteria</taxon>
        <taxon>Rhodocyclales</taxon>
        <taxon>Zoogloeaceae</taxon>
        <taxon>Pseudothauera</taxon>
    </lineage>
</organism>
<evidence type="ECO:0000256" key="2">
    <source>
        <dbReference type="ARBA" id="ARBA00005011"/>
    </source>
</evidence>
<evidence type="ECO:0000313" key="12">
    <source>
        <dbReference type="Proteomes" id="UP000308430"/>
    </source>
</evidence>
<dbReference type="GO" id="GO:0000105">
    <property type="term" value="P:L-histidine biosynthetic process"/>
    <property type="evidence" value="ECO:0007669"/>
    <property type="project" value="UniProtKB-UniRule"/>
</dbReference>
<dbReference type="PROSITE" id="PS00599">
    <property type="entry name" value="AA_TRANSFER_CLASS_2"/>
    <property type="match status" value="1"/>
</dbReference>
<feature type="domain" description="Aminotransferase class I/classII large" evidence="10">
    <location>
        <begin position="31"/>
        <end position="352"/>
    </location>
</feature>
<dbReference type="InterPro" id="IPR001917">
    <property type="entry name" value="Aminotrans_II_pyridoxalP_BS"/>
</dbReference>
<reference evidence="11 12" key="1">
    <citation type="submission" date="2019-04" db="EMBL/GenBank/DDBJ databases">
        <title>Azoarcus nasutitermitis sp. nov. isolated from termite nest.</title>
        <authorList>
            <person name="Lin S.-Y."/>
            <person name="Hameed A."/>
            <person name="Hsu Y.-H."/>
            <person name="Young C.-C."/>
        </authorList>
    </citation>
    <scope>NUCLEOTIDE SEQUENCE [LARGE SCALE GENOMIC DNA]</scope>
    <source>
        <strain evidence="11 12">CC-YHH838</strain>
    </source>
</reference>
<dbReference type="EC" id="2.6.1.9" evidence="9"/>
<dbReference type="CDD" id="cd00609">
    <property type="entry name" value="AAT_like"/>
    <property type="match status" value="1"/>
</dbReference>
<comment type="caution">
    <text evidence="11">The sequence shown here is derived from an EMBL/GenBank/DDBJ whole genome shotgun (WGS) entry which is preliminary data.</text>
</comment>
<name>A0A4V3WBD0_9RHOO</name>
<evidence type="ECO:0000259" key="10">
    <source>
        <dbReference type="Pfam" id="PF00155"/>
    </source>
</evidence>
<comment type="pathway">
    <text evidence="2 9">Amino-acid biosynthesis; L-histidine biosynthesis; L-histidine from 5-phospho-alpha-D-ribose 1-diphosphate: step 7/9.</text>
</comment>
<dbReference type="NCBIfam" id="TIGR01141">
    <property type="entry name" value="hisC"/>
    <property type="match status" value="1"/>
</dbReference>
<keyword evidence="6 9" id="KW-0808">Transferase</keyword>
<dbReference type="InterPro" id="IPR004839">
    <property type="entry name" value="Aminotransferase_I/II_large"/>
</dbReference>